<dbReference type="GO" id="GO:0010333">
    <property type="term" value="F:terpene synthase activity"/>
    <property type="evidence" value="ECO:0007669"/>
    <property type="project" value="InterPro"/>
</dbReference>
<dbReference type="PANTHER" id="PTHR31225:SF9">
    <property type="entry name" value="TERPENE SYNTHASE 10"/>
    <property type="match status" value="1"/>
</dbReference>
<dbReference type="GO" id="GO:0016102">
    <property type="term" value="P:diterpenoid biosynthetic process"/>
    <property type="evidence" value="ECO:0007669"/>
    <property type="project" value="InterPro"/>
</dbReference>
<dbReference type="Gene3D" id="1.50.10.130">
    <property type="entry name" value="Terpene synthase, N-terminal domain"/>
    <property type="match status" value="1"/>
</dbReference>
<dbReference type="SFLD" id="SFLDS00005">
    <property type="entry name" value="Isoprenoid_Synthase_Type_I"/>
    <property type="match status" value="1"/>
</dbReference>
<dbReference type="SUPFAM" id="SSF48576">
    <property type="entry name" value="Terpenoid synthases"/>
    <property type="match status" value="1"/>
</dbReference>
<proteinExistence type="predicted"/>
<dbReference type="InterPro" id="IPR005630">
    <property type="entry name" value="Terpene_synthase_metal-bd"/>
</dbReference>
<evidence type="ECO:0000259" key="5">
    <source>
        <dbReference type="Pfam" id="PF01397"/>
    </source>
</evidence>
<keyword evidence="3" id="KW-0460">Magnesium</keyword>
<dbReference type="Pfam" id="PF03936">
    <property type="entry name" value="Terpene_synth_C"/>
    <property type="match status" value="1"/>
</dbReference>
<evidence type="ECO:0000256" key="3">
    <source>
        <dbReference type="ARBA" id="ARBA00022842"/>
    </source>
</evidence>
<dbReference type="InterPro" id="IPR008949">
    <property type="entry name" value="Isoprenoid_synthase_dom_sf"/>
</dbReference>
<protein>
    <submittedName>
        <fullName evidence="7">Myrcene synthase, chloroplastic</fullName>
    </submittedName>
</protein>
<dbReference type="InterPro" id="IPR008930">
    <property type="entry name" value="Terpenoid_cyclase/PrenylTrfase"/>
</dbReference>
<dbReference type="FunFam" id="1.10.600.10:FF:000007">
    <property type="entry name" value="Isoprene synthase, chloroplastic"/>
    <property type="match status" value="1"/>
</dbReference>
<evidence type="ECO:0000313" key="8">
    <source>
        <dbReference type="Proteomes" id="UP000516437"/>
    </source>
</evidence>
<dbReference type="OrthoDB" id="1936865at2759"/>
<dbReference type="Proteomes" id="UP000516437">
    <property type="component" value="Chromosome 7"/>
</dbReference>
<feature type="domain" description="Terpene synthase metal-binding" evidence="6">
    <location>
        <begin position="304"/>
        <end position="540"/>
    </location>
</feature>
<dbReference type="CDD" id="cd00684">
    <property type="entry name" value="Terpene_cyclase_plant_C1"/>
    <property type="match status" value="1"/>
</dbReference>
<evidence type="ECO:0000256" key="4">
    <source>
        <dbReference type="ARBA" id="ARBA00023239"/>
    </source>
</evidence>
<reference evidence="7 8" key="1">
    <citation type="journal article" date="2019" name="Plant Biotechnol. J.">
        <title>The red bayberry genome and genetic basis of sex determination.</title>
        <authorList>
            <person name="Jia H.M."/>
            <person name="Jia H.J."/>
            <person name="Cai Q.L."/>
            <person name="Wang Y."/>
            <person name="Zhao H.B."/>
            <person name="Yang W.F."/>
            <person name="Wang G.Y."/>
            <person name="Li Y.H."/>
            <person name="Zhan D.L."/>
            <person name="Shen Y.T."/>
            <person name="Niu Q.F."/>
            <person name="Chang L."/>
            <person name="Qiu J."/>
            <person name="Zhao L."/>
            <person name="Xie H.B."/>
            <person name="Fu W.Y."/>
            <person name="Jin J."/>
            <person name="Li X.W."/>
            <person name="Jiao Y."/>
            <person name="Zhou C.C."/>
            <person name="Tu T."/>
            <person name="Chai C.Y."/>
            <person name="Gao J.L."/>
            <person name="Fan L.J."/>
            <person name="van de Weg E."/>
            <person name="Wang J.Y."/>
            <person name="Gao Z.S."/>
        </authorList>
    </citation>
    <scope>NUCLEOTIDE SEQUENCE [LARGE SCALE GENOMIC DNA]</scope>
    <source>
        <tissue evidence="7">Leaves</tissue>
    </source>
</reference>
<evidence type="ECO:0000259" key="6">
    <source>
        <dbReference type="Pfam" id="PF03936"/>
    </source>
</evidence>
<dbReference type="SUPFAM" id="SSF48239">
    <property type="entry name" value="Terpenoid cyclases/Protein prenyltransferases"/>
    <property type="match status" value="1"/>
</dbReference>
<dbReference type="InterPro" id="IPR044814">
    <property type="entry name" value="Terpene_cyclase_plant_C1"/>
</dbReference>
<evidence type="ECO:0000256" key="1">
    <source>
        <dbReference type="ARBA" id="ARBA00001946"/>
    </source>
</evidence>
<feature type="domain" description="Terpene synthase N-terminal" evidence="5">
    <location>
        <begin position="66"/>
        <end position="243"/>
    </location>
</feature>
<dbReference type="InterPro" id="IPR034741">
    <property type="entry name" value="Terpene_cyclase-like_1_C"/>
</dbReference>
<evidence type="ECO:0000313" key="7">
    <source>
        <dbReference type="EMBL" id="KAB1205510.1"/>
    </source>
</evidence>
<evidence type="ECO:0000256" key="2">
    <source>
        <dbReference type="ARBA" id="ARBA00022723"/>
    </source>
</evidence>
<sequence>MDLLLLPSLSNCCLPRLLPSNINTSLVTSGSSVGVPRPFQCKAAISEIASHDPIVARRSGNYQPSIWHHNYIESLTSEYVPESSFSRRIDKLKGDVRMMFLHVVDPSEQLELIDNLQRLGLSYQFENEISRVLEAIYNSNRSGNMWKKENLYAVALEFRLLRQHGYNIPQEIFNSFRDETGQFKASLCNDIKGLLCLYEASFLLIEGESVLEEARDFATKELKGYINGRNEDPNLSTMVRHALELPFHWRMRRFEMRWFIDECRRKTDMNPILLELAELDFNMVQAAHQEELKQMSRWWRSTCLGENLSFARDRLIENFTWAVGMSWEPQFGHFRRTLTKINVLLTVIDDVYDVYGTLDELELFTEAVERWETANVDGLPYYMQICFLVLYNSVNEMAFDVLKEQGVYILRYLTKGWADQCRCYMKEAKWYYSGYTPSLQEYLENGYISIGATVMQRHAYFSVTNEITPEALDCWEDQYPNIVRLSSMIVRLADDLGTTTDELERGDVPKSIQCYMKETGATEEEAREYIRSSIAATWKKINEFGAVCSPFSRTYTEIAKDIGRMSQYLYQHGDGHATQNHLSKERVLSLFVHPIPLDRDEHE</sequence>
<keyword evidence="4" id="KW-0456">Lyase</keyword>
<dbReference type="PANTHER" id="PTHR31225">
    <property type="entry name" value="OS04G0344100 PROTEIN-RELATED"/>
    <property type="match status" value="1"/>
</dbReference>
<keyword evidence="8" id="KW-1185">Reference proteome</keyword>
<dbReference type="InterPro" id="IPR050148">
    <property type="entry name" value="Terpene_synthase-like"/>
</dbReference>
<name>A0A6A1V2N2_9ROSI</name>
<dbReference type="GO" id="GO:0000287">
    <property type="term" value="F:magnesium ion binding"/>
    <property type="evidence" value="ECO:0007669"/>
    <property type="project" value="InterPro"/>
</dbReference>
<gene>
    <name evidence="7" type="ORF">CJ030_MR7G026003</name>
</gene>
<dbReference type="InterPro" id="IPR036965">
    <property type="entry name" value="Terpene_synth_N_sf"/>
</dbReference>
<comment type="caution">
    <text evidence="7">The sequence shown here is derived from an EMBL/GenBank/DDBJ whole genome shotgun (WGS) entry which is preliminary data.</text>
</comment>
<dbReference type="AlphaFoldDB" id="A0A6A1V2N2"/>
<dbReference type="FunFam" id="1.50.10.130:FF:000001">
    <property type="entry name" value="Isoprene synthase, chloroplastic"/>
    <property type="match status" value="1"/>
</dbReference>
<keyword evidence="2" id="KW-0479">Metal-binding</keyword>
<dbReference type="EMBL" id="RXIC02000025">
    <property type="protein sequence ID" value="KAB1205510.1"/>
    <property type="molecule type" value="Genomic_DNA"/>
</dbReference>
<organism evidence="7 8">
    <name type="scientific">Morella rubra</name>
    <name type="common">Chinese bayberry</name>
    <dbReference type="NCBI Taxonomy" id="262757"/>
    <lineage>
        <taxon>Eukaryota</taxon>
        <taxon>Viridiplantae</taxon>
        <taxon>Streptophyta</taxon>
        <taxon>Embryophyta</taxon>
        <taxon>Tracheophyta</taxon>
        <taxon>Spermatophyta</taxon>
        <taxon>Magnoliopsida</taxon>
        <taxon>eudicotyledons</taxon>
        <taxon>Gunneridae</taxon>
        <taxon>Pentapetalae</taxon>
        <taxon>rosids</taxon>
        <taxon>fabids</taxon>
        <taxon>Fagales</taxon>
        <taxon>Myricaceae</taxon>
        <taxon>Morella</taxon>
    </lineage>
</organism>
<accession>A0A6A1V2N2</accession>
<dbReference type="Pfam" id="PF01397">
    <property type="entry name" value="Terpene_synth"/>
    <property type="match status" value="1"/>
</dbReference>
<dbReference type="Gene3D" id="1.10.600.10">
    <property type="entry name" value="Farnesyl Diphosphate Synthase"/>
    <property type="match status" value="1"/>
</dbReference>
<comment type="cofactor">
    <cofactor evidence="1">
        <name>Mg(2+)</name>
        <dbReference type="ChEBI" id="CHEBI:18420"/>
    </cofactor>
</comment>
<dbReference type="SFLD" id="SFLDG01019">
    <property type="entry name" value="Terpene_Cyclase_Like_1_C_Termi"/>
    <property type="match status" value="1"/>
</dbReference>
<dbReference type="InterPro" id="IPR001906">
    <property type="entry name" value="Terpene_synth_N"/>
</dbReference>